<proteinExistence type="predicted"/>
<dbReference type="SUPFAM" id="SSF54593">
    <property type="entry name" value="Glyoxalase/Bleomycin resistance protein/Dihydroxybiphenyl dioxygenase"/>
    <property type="match status" value="1"/>
</dbReference>
<evidence type="ECO:0000259" key="1">
    <source>
        <dbReference type="PROSITE" id="PS51186"/>
    </source>
</evidence>
<sequence length="201" mass="22905">MFLDQQREQPRRRFQLVIARRQDDRLIGNCGIRRKPDNDWEADIGYELAHDCWGLGYATEAAGAMVDFGFLELGLHRISSWCIAENTASARVLERLGFRLEGRLRQNQYFKDQWLFTSSCLFDDAARANKFYADVFGWESSKFESGPEDYYLQQTGGDDEPYGIGGALIERAAAVNRGGTLVILGVDNLDALHRQSNRRRG</sequence>
<dbReference type="InterPro" id="IPR016181">
    <property type="entry name" value="Acyl_CoA_acyltransferase"/>
</dbReference>
<protein>
    <submittedName>
        <fullName evidence="2">Uncharacterized N-acetyltransferase p20</fullName>
    </submittedName>
</protein>
<evidence type="ECO:0000313" key="2">
    <source>
        <dbReference type="EMBL" id="CAI8038109.1"/>
    </source>
</evidence>
<dbReference type="Gene3D" id="3.10.180.10">
    <property type="entry name" value="2,3-Dihydroxybiphenyl 1,2-Dioxygenase, domain 1"/>
    <property type="match status" value="1"/>
</dbReference>
<dbReference type="GO" id="GO:0016747">
    <property type="term" value="F:acyltransferase activity, transferring groups other than amino-acyl groups"/>
    <property type="evidence" value="ECO:0007669"/>
    <property type="project" value="InterPro"/>
</dbReference>
<dbReference type="PANTHER" id="PTHR43792:SF1">
    <property type="entry name" value="N-ACETYLTRANSFERASE DOMAIN-CONTAINING PROTEIN"/>
    <property type="match status" value="1"/>
</dbReference>
<comment type="caution">
    <text evidence="2">The sequence shown here is derived from an EMBL/GenBank/DDBJ whole genome shotgun (WGS) entry which is preliminary data.</text>
</comment>
<gene>
    <name evidence="2" type="ORF">GBAR_LOCUS21253</name>
</gene>
<dbReference type="InterPro" id="IPR029068">
    <property type="entry name" value="Glyas_Bleomycin-R_OHBP_Dase"/>
</dbReference>
<name>A0AA35WZ06_GEOBA</name>
<dbReference type="InterPro" id="IPR000182">
    <property type="entry name" value="GNAT_dom"/>
</dbReference>
<dbReference type="Proteomes" id="UP001174909">
    <property type="component" value="Unassembled WGS sequence"/>
</dbReference>
<reference evidence="2" key="1">
    <citation type="submission" date="2023-03" db="EMBL/GenBank/DDBJ databases">
        <authorList>
            <person name="Steffen K."/>
            <person name="Cardenas P."/>
        </authorList>
    </citation>
    <scope>NUCLEOTIDE SEQUENCE</scope>
</reference>
<dbReference type="AlphaFoldDB" id="A0AA35WZ06"/>
<dbReference type="PROSITE" id="PS51186">
    <property type="entry name" value="GNAT"/>
    <property type="match status" value="1"/>
</dbReference>
<dbReference type="InterPro" id="IPR051531">
    <property type="entry name" value="N-acetyltransferase"/>
</dbReference>
<organism evidence="2 3">
    <name type="scientific">Geodia barretti</name>
    <name type="common">Barrett's horny sponge</name>
    <dbReference type="NCBI Taxonomy" id="519541"/>
    <lineage>
        <taxon>Eukaryota</taxon>
        <taxon>Metazoa</taxon>
        <taxon>Porifera</taxon>
        <taxon>Demospongiae</taxon>
        <taxon>Heteroscleromorpha</taxon>
        <taxon>Tetractinellida</taxon>
        <taxon>Astrophorina</taxon>
        <taxon>Geodiidae</taxon>
        <taxon>Geodia</taxon>
    </lineage>
</organism>
<feature type="domain" description="N-acetyltransferase" evidence="1">
    <location>
        <begin position="1"/>
        <end position="117"/>
    </location>
</feature>
<dbReference type="SUPFAM" id="SSF55729">
    <property type="entry name" value="Acyl-CoA N-acyltransferases (Nat)"/>
    <property type="match status" value="1"/>
</dbReference>
<dbReference type="Pfam" id="PF13302">
    <property type="entry name" value="Acetyltransf_3"/>
    <property type="match status" value="1"/>
</dbReference>
<keyword evidence="3" id="KW-1185">Reference proteome</keyword>
<dbReference type="PANTHER" id="PTHR43792">
    <property type="entry name" value="GNAT FAMILY, PUTATIVE (AFU_ORTHOLOGUE AFUA_3G00765)-RELATED-RELATED"/>
    <property type="match status" value="1"/>
</dbReference>
<dbReference type="Gene3D" id="3.40.630.30">
    <property type="match status" value="1"/>
</dbReference>
<evidence type="ECO:0000313" key="3">
    <source>
        <dbReference type="Proteomes" id="UP001174909"/>
    </source>
</evidence>
<accession>A0AA35WZ06</accession>
<dbReference type="EMBL" id="CASHTH010002975">
    <property type="protein sequence ID" value="CAI8038109.1"/>
    <property type="molecule type" value="Genomic_DNA"/>
</dbReference>